<dbReference type="OrthoDB" id="9801622at2"/>
<sequence>MSSLTSQILPTLDAFGFWSYWIIGLSSLLEGWWLTSVIVPGTLVVDAGGALVRLGHMDFIDLAWFVGIGAILGGELSWHSGRWLGERVRLPQSAAFRRAQELIRSRGGLALVIGRFFGPVAGFVPLAAALAGMERKRFHAWNIASGIAYALGHVTIGYAAGDIMARLGPYLPRLLLPLALVAVLALVTWAVTHHLRRGLPALRVWGRAIRGRLETWPPLLRFTARHPRAVKVIARRLDPERGLLTTAVTALLLYLCAVFIDGAFDLAFVPGTDALDQRIANLAHAFWTPGGLSLAAWVTQAGHVPVAALVALGAVLGLAFWGRRAAALGLATAVAGNALTVTLLKLAFGRARPSLAYFLESSNSFPSGHAAISVALYGTLAMMLWREKLIGPTLAITAGVTMAAALGLTRIYLVEHFLSDVLNGWVVGAIWMVIGFAVSEMARRRSRDPGRRRPALSLSATCACCAAALVIAIQDNPTVAPRVPSTVTVFDNLPDAITGDGFPLDVVTLSGETLPPVSVASTGLSVGEIVGRLAKGGWTEAARPDVRSGIAALRQDITDHPQDRAMVLPAFLDARPATATLHSPAQDAVLRLWGVGHERTGAPVVGWALDAAEGAAAAALLPAEAAALSLVGAQGSRTLATEARGTAVRLTELSPNPLTK</sequence>
<accession>A0A1I6WGZ8</accession>
<dbReference type="AlphaFoldDB" id="A0A1I6WGZ8"/>
<dbReference type="PANTHER" id="PTHR30353:SF15">
    <property type="entry name" value="INNER MEMBRANE PROTEIN YABI"/>
    <property type="match status" value="1"/>
</dbReference>
<feature type="transmembrane region" description="Helical" evidence="1">
    <location>
        <begin position="392"/>
        <end position="413"/>
    </location>
</feature>
<evidence type="ECO:0000313" key="4">
    <source>
        <dbReference type="Proteomes" id="UP000199392"/>
    </source>
</evidence>
<feature type="transmembrane region" description="Helical" evidence="1">
    <location>
        <begin position="425"/>
        <end position="442"/>
    </location>
</feature>
<dbReference type="InterPro" id="IPR036938">
    <property type="entry name" value="PAP2/HPO_sf"/>
</dbReference>
<feature type="transmembrane region" description="Helical" evidence="1">
    <location>
        <begin position="328"/>
        <end position="348"/>
    </location>
</feature>
<evidence type="ECO:0000259" key="2">
    <source>
        <dbReference type="SMART" id="SM00014"/>
    </source>
</evidence>
<feature type="transmembrane region" description="Helical" evidence="1">
    <location>
        <begin position="59"/>
        <end position="78"/>
    </location>
</feature>
<dbReference type="InterPro" id="IPR032818">
    <property type="entry name" value="DedA-like"/>
</dbReference>
<dbReference type="InterPro" id="IPR000326">
    <property type="entry name" value="PAP2/HPO"/>
</dbReference>
<gene>
    <name evidence="3" type="ORF">SAMN04488050_12134</name>
</gene>
<protein>
    <submittedName>
        <fullName evidence="3">Undecaprenyl-diphosphatase</fullName>
    </submittedName>
</protein>
<feature type="domain" description="Phosphatidic acid phosphatase type 2/haloperoxidase" evidence="2">
    <location>
        <begin position="325"/>
        <end position="436"/>
    </location>
</feature>
<feature type="transmembrane region" description="Helical" evidence="1">
    <location>
        <begin position="112"/>
        <end position="133"/>
    </location>
</feature>
<keyword evidence="1" id="KW-0472">Membrane</keyword>
<name>A0A1I6WGZ8_9RHOB</name>
<feature type="transmembrane region" description="Helical" evidence="1">
    <location>
        <begin position="454"/>
        <end position="473"/>
    </location>
</feature>
<proteinExistence type="predicted"/>
<dbReference type="GO" id="GO:0005886">
    <property type="term" value="C:plasma membrane"/>
    <property type="evidence" value="ECO:0007669"/>
    <property type="project" value="UniProtKB-SubCell"/>
</dbReference>
<dbReference type="EMBL" id="FOZW01000021">
    <property type="protein sequence ID" value="SFT25253.1"/>
    <property type="molecule type" value="Genomic_DNA"/>
</dbReference>
<evidence type="ECO:0000313" key="3">
    <source>
        <dbReference type="EMBL" id="SFT25253.1"/>
    </source>
</evidence>
<reference evidence="4" key="1">
    <citation type="submission" date="2016-10" db="EMBL/GenBank/DDBJ databases">
        <authorList>
            <person name="Varghese N."/>
            <person name="Submissions S."/>
        </authorList>
    </citation>
    <scope>NUCLEOTIDE SEQUENCE [LARGE SCALE GENOMIC DNA]</scope>
    <source>
        <strain evidence="4">DSM 26894</strain>
    </source>
</reference>
<dbReference type="Proteomes" id="UP000199392">
    <property type="component" value="Unassembled WGS sequence"/>
</dbReference>
<keyword evidence="4" id="KW-1185">Reference proteome</keyword>
<keyword evidence="1" id="KW-0812">Transmembrane</keyword>
<dbReference type="CDD" id="cd03392">
    <property type="entry name" value="PAP2_like_2"/>
    <property type="match status" value="1"/>
</dbReference>
<feature type="transmembrane region" description="Helical" evidence="1">
    <location>
        <begin position="173"/>
        <end position="192"/>
    </location>
</feature>
<feature type="transmembrane region" description="Helical" evidence="1">
    <location>
        <begin position="242"/>
        <end position="260"/>
    </location>
</feature>
<feature type="transmembrane region" description="Helical" evidence="1">
    <location>
        <begin position="368"/>
        <end position="385"/>
    </location>
</feature>
<keyword evidence="1" id="KW-1133">Transmembrane helix</keyword>
<dbReference type="Pfam" id="PF01569">
    <property type="entry name" value="PAP2"/>
    <property type="match status" value="1"/>
</dbReference>
<dbReference type="Gene3D" id="1.20.144.10">
    <property type="entry name" value="Phosphatidic acid phosphatase type 2/haloperoxidase"/>
    <property type="match status" value="1"/>
</dbReference>
<dbReference type="STRING" id="311180.SAMN04488050_12134"/>
<dbReference type="SUPFAM" id="SSF48317">
    <property type="entry name" value="Acid phosphatase/Vanadium-dependent haloperoxidase"/>
    <property type="match status" value="1"/>
</dbReference>
<dbReference type="SMART" id="SM00014">
    <property type="entry name" value="acidPPc"/>
    <property type="match status" value="1"/>
</dbReference>
<dbReference type="PANTHER" id="PTHR30353">
    <property type="entry name" value="INNER MEMBRANE PROTEIN DEDA-RELATED"/>
    <property type="match status" value="1"/>
</dbReference>
<feature type="transmembrane region" description="Helical" evidence="1">
    <location>
        <begin position="140"/>
        <end position="161"/>
    </location>
</feature>
<feature type="transmembrane region" description="Helical" evidence="1">
    <location>
        <begin position="20"/>
        <end position="47"/>
    </location>
</feature>
<organism evidence="3 4">
    <name type="scientific">Alloyangia pacifica</name>
    <dbReference type="NCBI Taxonomy" id="311180"/>
    <lineage>
        <taxon>Bacteria</taxon>
        <taxon>Pseudomonadati</taxon>
        <taxon>Pseudomonadota</taxon>
        <taxon>Alphaproteobacteria</taxon>
        <taxon>Rhodobacterales</taxon>
        <taxon>Roseobacteraceae</taxon>
        <taxon>Alloyangia</taxon>
    </lineage>
</organism>
<feature type="transmembrane region" description="Helical" evidence="1">
    <location>
        <begin position="302"/>
        <end position="321"/>
    </location>
</feature>
<evidence type="ECO:0000256" key="1">
    <source>
        <dbReference type="SAM" id="Phobius"/>
    </source>
</evidence>
<dbReference type="RefSeq" id="WP_092430942.1">
    <property type="nucleotide sequence ID" value="NZ_FNCL01000024.1"/>
</dbReference>